<dbReference type="AlphaFoldDB" id="A0A200RD48"/>
<sequence>MTAKDPSLSGCLINKGVDCAVGIPKGLSLHCVSIEVQHKRRDTEEFKFLSSWRDTTKKDYLLLLSALICFSYQPFSGVDPTGKGDEWNRRRADLQGRQGTEVEFFFATSGKDLFHTDLQGQLDQRRWLNPLNLENGQALSGMIGRKASVGGFSSPLSNPRAQPWTGGGNYQAGEQPQEKKKRGY</sequence>
<evidence type="ECO:0000313" key="2">
    <source>
        <dbReference type="EMBL" id="OVA20642.1"/>
    </source>
</evidence>
<organism evidence="2 3">
    <name type="scientific">Macleaya cordata</name>
    <name type="common">Five-seeded plume-poppy</name>
    <name type="synonym">Bocconia cordata</name>
    <dbReference type="NCBI Taxonomy" id="56857"/>
    <lineage>
        <taxon>Eukaryota</taxon>
        <taxon>Viridiplantae</taxon>
        <taxon>Streptophyta</taxon>
        <taxon>Embryophyta</taxon>
        <taxon>Tracheophyta</taxon>
        <taxon>Spermatophyta</taxon>
        <taxon>Magnoliopsida</taxon>
        <taxon>Ranunculales</taxon>
        <taxon>Papaveraceae</taxon>
        <taxon>Papaveroideae</taxon>
        <taxon>Macleaya</taxon>
    </lineage>
</organism>
<evidence type="ECO:0000313" key="3">
    <source>
        <dbReference type="Proteomes" id="UP000195402"/>
    </source>
</evidence>
<name>A0A200RD48_MACCD</name>
<evidence type="ECO:0000256" key="1">
    <source>
        <dbReference type="SAM" id="MobiDB-lite"/>
    </source>
</evidence>
<gene>
    <name evidence="2" type="ORF">BVC80_883g14</name>
</gene>
<proteinExistence type="predicted"/>
<keyword evidence="3" id="KW-1185">Reference proteome</keyword>
<feature type="region of interest" description="Disordered" evidence="1">
    <location>
        <begin position="150"/>
        <end position="184"/>
    </location>
</feature>
<dbReference type="Proteomes" id="UP000195402">
    <property type="component" value="Unassembled WGS sequence"/>
</dbReference>
<dbReference type="InParanoid" id="A0A200RD48"/>
<accession>A0A200RD48</accession>
<protein>
    <submittedName>
        <fullName evidence="2">Uncharacterized protein</fullName>
    </submittedName>
</protein>
<dbReference type="OrthoDB" id="1630779at2759"/>
<comment type="caution">
    <text evidence="2">The sequence shown here is derived from an EMBL/GenBank/DDBJ whole genome shotgun (WGS) entry which is preliminary data.</text>
</comment>
<reference evidence="2 3" key="1">
    <citation type="journal article" date="2017" name="Mol. Plant">
        <title>The Genome of Medicinal Plant Macleaya cordata Provides New Insights into Benzylisoquinoline Alkaloids Metabolism.</title>
        <authorList>
            <person name="Liu X."/>
            <person name="Liu Y."/>
            <person name="Huang P."/>
            <person name="Ma Y."/>
            <person name="Qing Z."/>
            <person name="Tang Q."/>
            <person name="Cao H."/>
            <person name="Cheng P."/>
            <person name="Zheng Y."/>
            <person name="Yuan Z."/>
            <person name="Zhou Y."/>
            <person name="Liu J."/>
            <person name="Tang Z."/>
            <person name="Zhuo Y."/>
            <person name="Zhang Y."/>
            <person name="Yu L."/>
            <person name="Huang J."/>
            <person name="Yang P."/>
            <person name="Peng Q."/>
            <person name="Zhang J."/>
            <person name="Jiang W."/>
            <person name="Zhang Z."/>
            <person name="Lin K."/>
            <person name="Ro D.K."/>
            <person name="Chen X."/>
            <person name="Xiong X."/>
            <person name="Shang Y."/>
            <person name="Huang S."/>
            <person name="Zeng J."/>
        </authorList>
    </citation>
    <scope>NUCLEOTIDE SEQUENCE [LARGE SCALE GENOMIC DNA]</scope>
    <source>
        <strain evidence="3">cv. BLH2017</strain>
        <tissue evidence="2">Root</tissue>
    </source>
</reference>
<dbReference type="EMBL" id="MVGT01000061">
    <property type="protein sequence ID" value="OVA20642.1"/>
    <property type="molecule type" value="Genomic_DNA"/>
</dbReference>